<evidence type="ECO:0000313" key="2">
    <source>
        <dbReference type="EMBL" id="GHI46432.1"/>
    </source>
</evidence>
<evidence type="ECO:0000256" key="1">
    <source>
        <dbReference type="SAM" id="Phobius"/>
    </source>
</evidence>
<dbReference type="Proteomes" id="UP001051844">
    <property type="component" value="Unassembled WGS sequence"/>
</dbReference>
<evidence type="ECO:0000313" key="3">
    <source>
        <dbReference type="Proteomes" id="UP001051844"/>
    </source>
</evidence>
<organism evidence="2 3">
    <name type="scientific">Streptomyces albidoflavus</name>
    <dbReference type="NCBI Taxonomy" id="1886"/>
    <lineage>
        <taxon>Bacteria</taxon>
        <taxon>Bacillati</taxon>
        <taxon>Actinomycetota</taxon>
        <taxon>Actinomycetes</taxon>
        <taxon>Kitasatosporales</taxon>
        <taxon>Streptomycetaceae</taxon>
        <taxon>Streptomyces</taxon>
        <taxon>Streptomyces albidoflavus group</taxon>
    </lineage>
</organism>
<name>A0AA37BX10_9ACTN</name>
<dbReference type="EMBL" id="BNDZ01000005">
    <property type="protein sequence ID" value="GHI46432.1"/>
    <property type="molecule type" value="Genomic_DNA"/>
</dbReference>
<accession>A0AA37BX10</accession>
<keyword evidence="1" id="KW-0812">Transmembrane</keyword>
<dbReference type="RefSeq" id="WP_031177754.1">
    <property type="nucleotide sequence ID" value="NZ_BNDZ01000005.1"/>
</dbReference>
<keyword evidence="1" id="KW-0472">Membrane</keyword>
<keyword evidence="1" id="KW-1133">Transmembrane helix</keyword>
<evidence type="ECO:0008006" key="4">
    <source>
        <dbReference type="Google" id="ProtNLM"/>
    </source>
</evidence>
<reference evidence="2" key="1">
    <citation type="submission" date="2022-09" db="EMBL/GenBank/DDBJ databases">
        <title>Whole genome shotgun sequence of Streptomyces albidoflavus NBRC 12854.</title>
        <authorList>
            <person name="Komaki H."/>
            <person name="Tamura T."/>
        </authorList>
    </citation>
    <scope>NUCLEOTIDE SEQUENCE</scope>
    <source>
        <strain evidence="2">NBRC 12854</strain>
    </source>
</reference>
<protein>
    <recommendedName>
        <fullName evidence="4">PH domain-containing protein</fullName>
    </recommendedName>
</protein>
<proteinExistence type="predicted"/>
<feature type="transmembrane region" description="Helical" evidence="1">
    <location>
        <begin position="16"/>
        <end position="37"/>
    </location>
</feature>
<dbReference type="AlphaFoldDB" id="A0AA37BX10"/>
<sequence length="151" mass="16892">MPDIRIGYNSADRRRLWWRNALVTLAVAGVTAAILTTRGPGRWWWAGGLGVLAVVAFVSTANQIHGRVHLTARGLEFRTWVSRRVVPWNEVVGIETRERVTRSGIWSELRVVRVRGRTLTLPGTATNRLLDAELDRKLVAVRACWSRAVGG</sequence>
<gene>
    <name evidence="2" type="ORF">ScoT_26060</name>
</gene>
<feature type="transmembrane region" description="Helical" evidence="1">
    <location>
        <begin position="43"/>
        <end position="61"/>
    </location>
</feature>
<comment type="caution">
    <text evidence="2">The sequence shown here is derived from an EMBL/GenBank/DDBJ whole genome shotgun (WGS) entry which is preliminary data.</text>
</comment>